<evidence type="ECO:0000313" key="2">
    <source>
        <dbReference type="EMBL" id="ANB18880.1"/>
    </source>
</evidence>
<name>A0A160DX44_9GAMM</name>
<dbReference type="STRING" id="1300342.I596_2887"/>
<accession>A0A160DX44</accession>
<sequence>MAPIPGQTAPAPARDRDAPERAAPGTPPDAAERRAAGVAAGSVDRESCAADSGRRLPRATPEQDLGLAFARARAMLEWIARAAGVVPGDGACNPSCGPAARPSADEP</sequence>
<reference evidence="2 3" key="1">
    <citation type="submission" date="2016-04" db="EMBL/GenBank/DDBJ databases">
        <title>Complete genome sequence of Dokdonella koreensis DS-123T.</title>
        <authorList>
            <person name="Kim J.F."/>
            <person name="Lee H."/>
            <person name="Kwak M.-J."/>
        </authorList>
    </citation>
    <scope>NUCLEOTIDE SEQUENCE [LARGE SCALE GENOMIC DNA]</scope>
    <source>
        <strain evidence="2 3">DS-123</strain>
    </source>
</reference>
<keyword evidence="3" id="KW-1185">Reference proteome</keyword>
<protein>
    <submittedName>
        <fullName evidence="2">Uncharacterized protein</fullName>
    </submittedName>
</protein>
<gene>
    <name evidence="2" type="ORF">I596_2887</name>
</gene>
<dbReference type="Proteomes" id="UP000076830">
    <property type="component" value="Chromosome"/>
</dbReference>
<evidence type="ECO:0000313" key="3">
    <source>
        <dbReference type="Proteomes" id="UP000076830"/>
    </source>
</evidence>
<evidence type="ECO:0000256" key="1">
    <source>
        <dbReference type="SAM" id="MobiDB-lite"/>
    </source>
</evidence>
<dbReference type="RefSeq" id="WP_067648963.1">
    <property type="nucleotide sequence ID" value="NZ_CP015249.1"/>
</dbReference>
<feature type="region of interest" description="Disordered" evidence="1">
    <location>
        <begin position="1"/>
        <end position="63"/>
    </location>
</feature>
<dbReference type="AlphaFoldDB" id="A0A160DX44"/>
<dbReference type="KEGG" id="dko:I596_2887"/>
<dbReference type="EMBL" id="CP015249">
    <property type="protein sequence ID" value="ANB18880.1"/>
    <property type="molecule type" value="Genomic_DNA"/>
</dbReference>
<feature type="compositionally biased region" description="Basic and acidic residues" evidence="1">
    <location>
        <begin position="43"/>
        <end position="54"/>
    </location>
</feature>
<organism evidence="2 3">
    <name type="scientific">Dokdonella koreensis DS-123</name>
    <dbReference type="NCBI Taxonomy" id="1300342"/>
    <lineage>
        <taxon>Bacteria</taxon>
        <taxon>Pseudomonadati</taxon>
        <taxon>Pseudomonadota</taxon>
        <taxon>Gammaproteobacteria</taxon>
        <taxon>Lysobacterales</taxon>
        <taxon>Rhodanobacteraceae</taxon>
        <taxon>Dokdonella</taxon>
    </lineage>
</organism>
<proteinExistence type="predicted"/>